<evidence type="ECO:0000256" key="4">
    <source>
        <dbReference type="ARBA" id="ARBA00022989"/>
    </source>
</evidence>
<dbReference type="Pfam" id="PF00924">
    <property type="entry name" value="MS_channel_2nd"/>
    <property type="match status" value="1"/>
</dbReference>
<evidence type="ECO:0000256" key="8">
    <source>
        <dbReference type="SAM" id="Phobius"/>
    </source>
</evidence>
<feature type="transmembrane region" description="Helical" evidence="8">
    <location>
        <begin position="437"/>
        <end position="459"/>
    </location>
</feature>
<name>A0A8H7E8Q3_9EURO</name>
<dbReference type="PANTHER" id="PTHR31323:SF14">
    <property type="entry name" value="MECHANOSENSITIVE ION CHANNEL PROTEIN MSY2"/>
    <property type="match status" value="1"/>
</dbReference>
<dbReference type="PROSITE" id="PS00018">
    <property type="entry name" value="EF_HAND_1"/>
    <property type="match status" value="1"/>
</dbReference>
<dbReference type="Proteomes" id="UP000606974">
    <property type="component" value="Unassembled WGS sequence"/>
</dbReference>
<dbReference type="InterPro" id="IPR010920">
    <property type="entry name" value="LSM_dom_sf"/>
</dbReference>
<evidence type="ECO:0000256" key="1">
    <source>
        <dbReference type="ARBA" id="ARBA00004127"/>
    </source>
</evidence>
<feature type="compositionally biased region" description="Polar residues" evidence="7">
    <location>
        <begin position="53"/>
        <end position="67"/>
    </location>
</feature>
<comment type="caution">
    <text evidence="10">The sequence shown here is derived from an EMBL/GenBank/DDBJ whole genome shotgun (WGS) entry which is preliminary data.</text>
</comment>
<reference evidence="10" key="1">
    <citation type="submission" date="2020-02" db="EMBL/GenBank/DDBJ databases">
        <authorList>
            <person name="Palmer J.M."/>
        </authorList>
    </citation>
    <scope>NUCLEOTIDE SEQUENCE</scope>
    <source>
        <strain evidence="10">EPUS1.4</strain>
        <tissue evidence="10">Thallus</tissue>
    </source>
</reference>
<dbReference type="PROSITE" id="PS50222">
    <property type="entry name" value="EF_HAND_2"/>
    <property type="match status" value="1"/>
</dbReference>
<dbReference type="GO" id="GO:0005262">
    <property type="term" value="F:calcium channel activity"/>
    <property type="evidence" value="ECO:0007669"/>
    <property type="project" value="TreeGrafter"/>
</dbReference>
<evidence type="ECO:0000313" key="11">
    <source>
        <dbReference type="Proteomes" id="UP000606974"/>
    </source>
</evidence>
<feature type="transmembrane region" description="Helical" evidence="8">
    <location>
        <begin position="215"/>
        <end position="240"/>
    </location>
</feature>
<evidence type="ECO:0000256" key="7">
    <source>
        <dbReference type="SAM" id="MobiDB-lite"/>
    </source>
</evidence>
<dbReference type="InterPro" id="IPR002048">
    <property type="entry name" value="EF_hand_dom"/>
</dbReference>
<dbReference type="OrthoDB" id="544685at2759"/>
<keyword evidence="6" id="KW-0256">Endoplasmic reticulum</keyword>
<keyword evidence="11" id="KW-1185">Reference proteome</keyword>
<dbReference type="AlphaFoldDB" id="A0A8H7E8Q3"/>
<keyword evidence="5 6" id="KW-0472">Membrane</keyword>
<dbReference type="InterPro" id="IPR016688">
    <property type="entry name" value="MscS-like_plants/fungi"/>
</dbReference>
<proteinExistence type="inferred from homology"/>
<feature type="transmembrane region" description="Helical" evidence="8">
    <location>
        <begin position="136"/>
        <end position="155"/>
    </location>
</feature>
<dbReference type="PANTHER" id="PTHR31323">
    <property type="entry name" value="MECHANOSENSITIVE ION CHANNEL PROTEIN MSY2"/>
    <property type="match status" value="1"/>
</dbReference>
<evidence type="ECO:0000259" key="9">
    <source>
        <dbReference type="PROSITE" id="PS50222"/>
    </source>
</evidence>
<feature type="transmembrane region" description="Helical" evidence="8">
    <location>
        <begin position="176"/>
        <end position="195"/>
    </location>
</feature>
<dbReference type="InterPro" id="IPR023408">
    <property type="entry name" value="MscS_beta-dom_sf"/>
</dbReference>
<feature type="compositionally biased region" description="Basic and acidic residues" evidence="7">
    <location>
        <begin position="673"/>
        <end position="685"/>
    </location>
</feature>
<protein>
    <recommendedName>
        <fullName evidence="6">Mechanosensitive ion channel protein</fullName>
    </recommendedName>
</protein>
<comment type="subcellular location">
    <subcellularLocation>
        <location evidence="1">Endomembrane system</location>
        <topology evidence="1">Multi-pass membrane protein</topology>
    </subcellularLocation>
    <subcellularLocation>
        <location evidence="6">Endoplasmic reticulum membrane</location>
    </subcellularLocation>
</comment>
<dbReference type="GO" id="GO:0006874">
    <property type="term" value="P:intracellular calcium ion homeostasis"/>
    <property type="evidence" value="ECO:0007669"/>
    <property type="project" value="TreeGrafter"/>
</dbReference>
<dbReference type="PIRSF" id="PIRSF017209">
    <property type="entry name" value="Memb_At2g17000_prd"/>
    <property type="match status" value="1"/>
</dbReference>
<feature type="region of interest" description="Disordered" evidence="7">
    <location>
        <begin position="764"/>
        <end position="832"/>
    </location>
</feature>
<dbReference type="InterPro" id="IPR006685">
    <property type="entry name" value="MscS_channel_2nd"/>
</dbReference>
<accession>A0A8H7E8Q3</accession>
<evidence type="ECO:0000256" key="6">
    <source>
        <dbReference type="PIRNR" id="PIRNR017209"/>
    </source>
</evidence>
<evidence type="ECO:0000313" key="10">
    <source>
        <dbReference type="EMBL" id="KAF7512368.1"/>
    </source>
</evidence>
<keyword evidence="4 8" id="KW-1133">Transmembrane helix</keyword>
<dbReference type="Pfam" id="PF25886">
    <property type="entry name" value="Msy1"/>
    <property type="match status" value="1"/>
</dbReference>
<sequence length="832" mass="92283">MASGDAIVDIPLNKIPPSITATDPGDKKDTTLDQDADQDPVLRSQYRGRRKSQALSRKSTYSVLTNNEGDDDDVGDKDEEDAPPTLIGRIVKYSAFTRFALYIIPMSILLTIPIILTETVFHNAAIGDIRLSGLFVWIQIVWLSCWLAALIAYTLPFLCQFLGGYFTSNSRWYTQLLRTVILPMSVFFWALFSRAATPVICAFDIEKKYRCDDPWVLIIQKALLATIAVTGMFFVEKLLVHLLSVRHRHRQFDSKIKEGRRITHILSLMFHKSRKFFPAHCSEFATEDQEIFSSSNLPAGGRPNSGRFSVGHKFSSAMRNAANRFTGKEVLKSGSSQSIVLRALETEAASEALARRLWMSFVAEGEDQLYEKDIAEMLGKDGEADANEIFTALDKDCNGDVSLSEMLLLVLQVGRDRRAMERSLHDIGKAIKSLDHILCLVVLVLTVLVYVAFFSPALASRTTTLWAGVAGASFAIAGTAQEFLGSCIFLFVKHPYDVGDRVEINSIGLIVEHISLMYTVFRQLDSEAITQIPNIVNNGAWIKNISRSTAMKETYKFCISAKTKFPAIELLKAEMQSFVLENKRDYQAAIDVEVLSLGSLKELELQVEICHKSNWSNEALRSTRRSKFICALLAALRKFSISAPGGGGEPPVGSWENPGYSVTVSDEEALAARDAWEKREEEKKAKQLNPDAFPPEDEKGKEKEEEAKVISEAVTPTVRESGATSAADVVVKRTQTVRRAATLTAAKNRRREEEVIAEAPTETSYAAYPQAGDEYSSFTGQSEWEAASQPRRAGSDASTRPLLRPGLPSYPSRFSEGASGRGGPEVKRRAMM</sequence>
<feature type="region of interest" description="Disordered" evidence="7">
    <location>
        <begin position="1"/>
        <end position="79"/>
    </location>
</feature>
<dbReference type="GO" id="GO:0005789">
    <property type="term" value="C:endoplasmic reticulum membrane"/>
    <property type="evidence" value="ECO:0007669"/>
    <property type="project" value="UniProtKB-SubCell"/>
</dbReference>
<evidence type="ECO:0000256" key="2">
    <source>
        <dbReference type="ARBA" id="ARBA00008017"/>
    </source>
</evidence>
<dbReference type="Gene3D" id="2.30.30.60">
    <property type="match status" value="1"/>
</dbReference>
<dbReference type="GO" id="GO:0005509">
    <property type="term" value="F:calcium ion binding"/>
    <property type="evidence" value="ECO:0007669"/>
    <property type="project" value="InterPro"/>
</dbReference>
<comment type="similarity">
    <text evidence="2 6">Belongs to the MscS (TC 1.A.23) family.</text>
</comment>
<dbReference type="SUPFAM" id="SSF50182">
    <property type="entry name" value="Sm-like ribonucleoproteins"/>
    <property type="match status" value="1"/>
</dbReference>
<feature type="region of interest" description="Disordered" evidence="7">
    <location>
        <begin position="673"/>
        <end position="704"/>
    </location>
</feature>
<organism evidence="10 11">
    <name type="scientific">Endocarpon pusillum</name>
    <dbReference type="NCBI Taxonomy" id="364733"/>
    <lineage>
        <taxon>Eukaryota</taxon>
        <taxon>Fungi</taxon>
        <taxon>Dikarya</taxon>
        <taxon>Ascomycota</taxon>
        <taxon>Pezizomycotina</taxon>
        <taxon>Eurotiomycetes</taxon>
        <taxon>Chaetothyriomycetidae</taxon>
        <taxon>Verrucariales</taxon>
        <taxon>Verrucariaceae</taxon>
        <taxon>Endocarpon</taxon>
    </lineage>
</organism>
<feature type="compositionally biased region" description="Acidic residues" evidence="7">
    <location>
        <begin position="68"/>
        <end position="79"/>
    </location>
</feature>
<dbReference type="EMBL" id="JAACFV010000013">
    <property type="protein sequence ID" value="KAF7512368.1"/>
    <property type="molecule type" value="Genomic_DNA"/>
</dbReference>
<feature type="transmembrane region" description="Helical" evidence="8">
    <location>
        <begin position="465"/>
        <end position="492"/>
    </location>
</feature>
<dbReference type="InterPro" id="IPR018247">
    <property type="entry name" value="EF_Hand_1_Ca_BS"/>
</dbReference>
<evidence type="ECO:0000256" key="5">
    <source>
        <dbReference type="ARBA" id="ARBA00023136"/>
    </source>
</evidence>
<gene>
    <name evidence="10" type="ORF">GJ744_001936</name>
</gene>
<keyword evidence="3 8" id="KW-0812">Transmembrane</keyword>
<feature type="domain" description="EF-hand" evidence="9">
    <location>
        <begin position="381"/>
        <end position="416"/>
    </location>
</feature>
<dbReference type="InterPro" id="IPR058650">
    <property type="entry name" value="Msy1/2-like"/>
</dbReference>
<evidence type="ECO:0000256" key="3">
    <source>
        <dbReference type="ARBA" id="ARBA00022692"/>
    </source>
</evidence>
<feature type="transmembrane region" description="Helical" evidence="8">
    <location>
        <begin position="99"/>
        <end position="116"/>
    </location>
</feature>